<evidence type="ECO:0000256" key="1">
    <source>
        <dbReference type="SAM" id="MobiDB-lite"/>
    </source>
</evidence>
<accession>A0A498HSK5</accession>
<reference evidence="2 3" key="1">
    <citation type="submission" date="2018-10" db="EMBL/GenBank/DDBJ databases">
        <title>A high-quality apple genome assembly.</title>
        <authorList>
            <person name="Hu J."/>
        </authorList>
    </citation>
    <scope>NUCLEOTIDE SEQUENCE [LARGE SCALE GENOMIC DNA]</scope>
    <source>
        <strain evidence="3">cv. HFTH1</strain>
        <tissue evidence="2">Young leaf</tissue>
    </source>
</reference>
<name>A0A498HSK5_MALDO</name>
<sequence length="97" mass="10702">MEEEVGCIWYAGRDLTERDEAFRSAFGAPKIGGTGCSTGQILGVFAFHLPPWNGQIYLMSFSKITHSFRPVPSAYQTHPVPSRPVPSAYQTHPKSFG</sequence>
<proteinExistence type="predicted"/>
<evidence type="ECO:0000313" key="3">
    <source>
        <dbReference type="Proteomes" id="UP000290289"/>
    </source>
</evidence>
<feature type="compositionally biased region" description="Polar residues" evidence="1">
    <location>
        <begin position="88"/>
        <end position="97"/>
    </location>
</feature>
<organism evidence="2 3">
    <name type="scientific">Malus domestica</name>
    <name type="common">Apple</name>
    <name type="synonym">Pyrus malus</name>
    <dbReference type="NCBI Taxonomy" id="3750"/>
    <lineage>
        <taxon>Eukaryota</taxon>
        <taxon>Viridiplantae</taxon>
        <taxon>Streptophyta</taxon>
        <taxon>Embryophyta</taxon>
        <taxon>Tracheophyta</taxon>
        <taxon>Spermatophyta</taxon>
        <taxon>Magnoliopsida</taxon>
        <taxon>eudicotyledons</taxon>
        <taxon>Gunneridae</taxon>
        <taxon>Pentapetalae</taxon>
        <taxon>rosids</taxon>
        <taxon>fabids</taxon>
        <taxon>Rosales</taxon>
        <taxon>Rosaceae</taxon>
        <taxon>Amygdaloideae</taxon>
        <taxon>Maleae</taxon>
        <taxon>Malus</taxon>
    </lineage>
</organism>
<dbReference type="EMBL" id="RDQH01000342">
    <property type="protein sequence ID" value="RXH72131.1"/>
    <property type="molecule type" value="Genomic_DNA"/>
</dbReference>
<dbReference type="AlphaFoldDB" id="A0A498HSK5"/>
<protein>
    <submittedName>
        <fullName evidence="2">Uncharacterized protein</fullName>
    </submittedName>
</protein>
<feature type="region of interest" description="Disordered" evidence="1">
    <location>
        <begin position="75"/>
        <end position="97"/>
    </location>
</feature>
<gene>
    <name evidence="2" type="ORF">DVH24_033669</name>
</gene>
<keyword evidence="3" id="KW-1185">Reference proteome</keyword>
<evidence type="ECO:0000313" key="2">
    <source>
        <dbReference type="EMBL" id="RXH72131.1"/>
    </source>
</evidence>
<comment type="caution">
    <text evidence="2">The sequence shown here is derived from an EMBL/GenBank/DDBJ whole genome shotgun (WGS) entry which is preliminary data.</text>
</comment>
<dbReference type="Proteomes" id="UP000290289">
    <property type="component" value="Chromosome 16"/>
</dbReference>